<keyword evidence="2" id="KW-1185">Reference proteome</keyword>
<sequence>MNLDRRVSSSLLLHPLQRHLPTVTVPLLSTATFPILSNRRFLHAVLASSRPCRVHVIWPPDQKGFLKVPSLRPPLSTVTSAIAVVAFLLERGWLDNKE</sequence>
<name>A0ABU6UQE9_9FABA</name>
<reference evidence="1 2" key="1">
    <citation type="journal article" date="2023" name="Plants (Basel)">
        <title>Bridging the Gap: Combining Genomics and Transcriptomics Approaches to Understand Stylosanthes scabra, an Orphan Legume from the Brazilian Caatinga.</title>
        <authorList>
            <person name="Ferreira-Neto J.R.C."/>
            <person name="da Silva M.D."/>
            <person name="Binneck E."/>
            <person name="de Melo N.F."/>
            <person name="da Silva R.H."/>
            <person name="de Melo A.L.T.M."/>
            <person name="Pandolfi V."/>
            <person name="Bustamante F.O."/>
            <person name="Brasileiro-Vidal A.C."/>
            <person name="Benko-Iseppon A.M."/>
        </authorList>
    </citation>
    <scope>NUCLEOTIDE SEQUENCE [LARGE SCALE GENOMIC DNA]</scope>
    <source>
        <tissue evidence="1">Leaves</tissue>
    </source>
</reference>
<proteinExistence type="predicted"/>
<protein>
    <submittedName>
        <fullName evidence="1">Uncharacterized protein</fullName>
    </submittedName>
</protein>
<organism evidence="1 2">
    <name type="scientific">Stylosanthes scabra</name>
    <dbReference type="NCBI Taxonomy" id="79078"/>
    <lineage>
        <taxon>Eukaryota</taxon>
        <taxon>Viridiplantae</taxon>
        <taxon>Streptophyta</taxon>
        <taxon>Embryophyta</taxon>
        <taxon>Tracheophyta</taxon>
        <taxon>Spermatophyta</taxon>
        <taxon>Magnoliopsida</taxon>
        <taxon>eudicotyledons</taxon>
        <taxon>Gunneridae</taxon>
        <taxon>Pentapetalae</taxon>
        <taxon>rosids</taxon>
        <taxon>fabids</taxon>
        <taxon>Fabales</taxon>
        <taxon>Fabaceae</taxon>
        <taxon>Papilionoideae</taxon>
        <taxon>50 kb inversion clade</taxon>
        <taxon>dalbergioids sensu lato</taxon>
        <taxon>Dalbergieae</taxon>
        <taxon>Pterocarpus clade</taxon>
        <taxon>Stylosanthes</taxon>
    </lineage>
</organism>
<dbReference type="EMBL" id="JASCZI010121592">
    <property type="protein sequence ID" value="MED6162341.1"/>
    <property type="molecule type" value="Genomic_DNA"/>
</dbReference>
<comment type="caution">
    <text evidence="1">The sequence shown here is derived from an EMBL/GenBank/DDBJ whole genome shotgun (WGS) entry which is preliminary data.</text>
</comment>
<evidence type="ECO:0000313" key="1">
    <source>
        <dbReference type="EMBL" id="MED6162341.1"/>
    </source>
</evidence>
<dbReference type="Proteomes" id="UP001341840">
    <property type="component" value="Unassembled WGS sequence"/>
</dbReference>
<accession>A0ABU6UQE9</accession>
<gene>
    <name evidence="1" type="ORF">PIB30_069466</name>
</gene>
<evidence type="ECO:0000313" key="2">
    <source>
        <dbReference type="Proteomes" id="UP001341840"/>
    </source>
</evidence>